<dbReference type="InterPro" id="IPR036607">
    <property type="entry name" value="PRKCSH"/>
</dbReference>
<keyword evidence="2" id="KW-1015">Disulfide bond</keyword>
<organism evidence="5 6">
    <name type="scientific">Pichia inconspicua</name>
    <dbReference type="NCBI Taxonomy" id="52247"/>
    <lineage>
        <taxon>Eukaryota</taxon>
        <taxon>Fungi</taxon>
        <taxon>Dikarya</taxon>
        <taxon>Ascomycota</taxon>
        <taxon>Saccharomycotina</taxon>
        <taxon>Pichiomycetes</taxon>
        <taxon>Pichiales</taxon>
        <taxon>Pichiaceae</taxon>
        <taxon>Pichia</taxon>
    </lineage>
</organism>
<gene>
    <name evidence="5" type="ORF">CANINC_002161</name>
</gene>
<name>A0A4V4NFS6_9ASCO</name>
<dbReference type="InterPro" id="IPR009011">
    <property type="entry name" value="Man6P_isomerase_rcpt-bd_dom_sf"/>
</dbReference>
<feature type="domain" description="MRH" evidence="4">
    <location>
        <begin position="159"/>
        <end position="259"/>
    </location>
</feature>
<keyword evidence="6" id="KW-1185">Reference proteome</keyword>
<keyword evidence="1" id="KW-0732">Signal</keyword>
<evidence type="ECO:0000313" key="6">
    <source>
        <dbReference type="Proteomes" id="UP000307173"/>
    </source>
</evidence>
<dbReference type="InterPro" id="IPR044865">
    <property type="entry name" value="MRH_dom"/>
</dbReference>
<reference evidence="5 6" key="1">
    <citation type="journal article" date="2019" name="Front. Genet.">
        <title>Whole-Genome Sequencing of the Opportunistic Yeast Pathogen Candida inconspicua Uncovers Its Hybrid Origin.</title>
        <authorList>
            <person name="Mixao V."/>
            <person name="Hansen A.P."/>
            <person name="Saus E."/>
            <person name="Boekhout T."/>
            <person name="Lass-Florl C."/>
            <person name="Gabaldon T."/>
        </authorList>
    </citation>
    <scope>NUCLEOTIDE SEQUENCE [LARGE SCALE GENOMIC DNA]</scope>
    <source>
        <strain evidence="5 6">CBS 180</strain>
    </source>
</reference>
<evidence type="ECO:0000256" key="3">
    <source>
        <dbReference type="SAM" id="Coils"/>
    </source>
</evidence>
<keyword evidence="3" id="KW-0175">Coiled coil</keyword>
<dbReference type="GO" id="GO:0006491">
    <property type="term" value="P:N-glycan processing"/>
    <property type="evidence" value="ECO:0007669"/>
    <property type="project" value="TreeGrafter"/>
</dbReference>
<dbReference type="Pfam" id="PF13015">
    <property type="entry name" value="PRKCSH_1"/>
    <property type="match status" value="1"/>
</dbReference>
<dbReference type="PANTHER" id="PTHR12630">
    <property type="entry name" value="N-LINKED OLIGOSACCHARIDE PROCESSING"/>
    <property type="match status" value="1"/>
</dbReference>
<evidence type="ECO:0000313" key="5">
    <source>
        <dbReference type="EMBL" id="TID29013.1"/>
    </source>
</evidence>
<dbReference type="GO" id="GO:0017177">
    <property type="term" value="C:glucosidase II complex"/>
    <property type="evidence" value="ECO:0007669"/>
    <property type="project" value="TreeGrafter"/>
</dbReference>
<accession>A0A4V4NFS6</accession>
<evidence type="ECO:0000256" key="2">
    <source>
        <dbReference type="ARBA" id="ARBA00023157"/>
    </source>
</evidence>
<dbReference type="PROSITE" id="PS51914">
    <property type="entry name" value="MRH"/>
    <property type="match status" value="1"/>
</dbReference>
<comment type="caution">
    <text evidence="5">The sequence shown here is derived from an EMBL/GenBank/DDBJ whole genome shotgun (WGS) entry which is preliminary data.</text>
</comment>
<feature type="coiled-coil region" evidence="3">
    <location>
        <begin position="117"/>
        <end position="144"/>
    </location>
</feature>
<dbReference type="Gene3D" id="2.70.130.10">
    <property type="entry name" value="Mannose-6-phosphate receptor binding domain"/>
    <property type="match status" value="1"/>
</dbReference>
<evidence type="ECO:0000256" key="1">
    <source>
        <dbReference type="ARBA" id="ARBA00022729"/>
    </source>
</evidence>
<sequence length="268" mass="30562">MTNEYNHNFNDPAVKEAANEYLNFAAANENAASIEGNIDAISNNIKTATDVLKGELETTKDELLSLIKNHPNEESQLSIFDKFLCFLEKICTQFVESFIGVQSRHNITPSISKAMSATQLSDELNSLNKELAILTRKLHDEQLEITKDYGEDDILRPFTDCIETNIGDYKYKLCLHSTLEQINKDNKATKIGVFEHIELSESTKNYQIRYNRGERCWNGPVREAIVDVVCGTEQKILQVTEPEKCLYNIRFESPIGCFESDLIIFDEF</sequence>
<dbReference type="STRING" id="52247.A0A4V4NFS6"/>
<protein>
    <recommendedName>
        <fullName evidence="4">MRH domain-containing protein</fullName>
    </recommendedName>
</protein>
<dbReference type="AlphaFoldDB" id="A0A4V4NFS6"/>
<dbReference type="SUPFAM" id="SSF50911">
    <property type="entry name" value="Mannose 6-phosphate receptor domain"/>
    <property type="match status" value="1"/>
</dbReference>
<dbReference type="InterPro" id="IPR039794">
    <property type="entry name" value="Gtb1-like"/>
</dbReference>
<evidence type="ECO:0000259" key="4">
    <source>
        <dbReference type="PROSITE" id="PS51914"/>
    </source>
</evidence>
<dbReference type="OrthoDB" id="28322at2759"/>
<dbReference type="EMBL" id="SELW01000349">
    <property type="protein sequence ID" value="TID29013.1"/>
    <property type="molecule type" value="Genomic_DNA"/>
</dbReference>
<dbReference type="Proteomes" id="UP000307173">
    <property type="component" value="Unassembled WGS sequence"/>
</dbReference>
<dbReference type="PANTHER" id="PTHR12630:SF1">
    <property type="entry name" value="GLUCOSIDASE 2 SUBUNIT BETA"/>
    <property type="match status" value="1"/>
</dbReference>
<proteinExistence type="predicted"/>